<reference evidence="3" key="1">
    <citation type="submission" date="2025-08" db="UniProtKB">
        <authorList>
            <consortium name="RefSeq"/>
        </authorList>
    </citation>
    <scope>IDENTIFICATION</scope>
</reference>
<dbReference type="CDD" id="cd01647">
    <property type="entry name" value="RT_LTR"/>
    <property type="match status" value="1"/>
</dbReference>
<gene>
    <name evidence="3" type="primary">LOC120278467</name>
</gene>
<dbReference type="InterPro" id="IPR000477">
    <property type="entry name" value="RT_dom"/>
</dbReference>
<dbReference type="GeneID" id="120278467"/>
<dbReference type="PANTHER" id="PTHR24559">
    <property type="entry name" value="TRANSPOSON TY3-I GAG-POL POLYPROTEIN"/>
    <property type="match status" value="1"/>
</dbReference>
<accession>A0AB40CM97</accession>
<sequence>MGARVFSKIDLRSGYHQFKIKLEDVPKMAFRTRYGHFEFLVMPFGLTNAPAAFMDLMNRVFRPYLDKFVIVFIDDILVYSPSNEDHAQHLRVINGNFIAVMRYKGKEQVLQLVKLTSMESVLDMLCERWGIVVSYVRMKFAILDTHKIICSIYSKVDFQLVYHIYHMFNNSAVNFIINAVEGMVDILLGSLLLS</sequence>
<name>A0AB40CM97_DIOCR</name>
<dbReference type="RefSeq" id="XP_039141195.1">
    <property type="nucleotide sequence ID" value="XM_039285261.1"/>
</dbReference>
<evidence type="ECO:0000313" key="3">
    <source>
        <dbReference type="RefSeq" id="XP_039141195.1"/>
    </source>
</evidence>
<proteinExistence type="predicted"/>
<dbReference type="Proteomes" id="UP001515500">
    <property type="component" value="Chromosome 16"/>
</dbReference>
<keyword evidence="2" id="KW-1185">Reference proteome</keyword>
<dbReference type="AlphaFoldDB" id="A0AB40CM97"/>
<feature type="domain" description="Reverse transcriptase" evidence="1">
    <location>
        <begin position="3"/>
        <end position="94"/>
    </location>
</feature>
<dbReference type="InterPro" id="IPR043128">
    <property type="entry name" value="Rev_trsase/Diguanyl_cyclase"/>
</dbReference>
<dbReference type="InterPro" id="IPR053134">
    <property type="entry name" value="RNA-dir_DNA_polymerase"/>
</dbReference>
<dbReference type="Gene3D" id="3.30.70.270">
    <property type="match status" value="1"/>
</dbReference>
<dbReference type="Pfam" id="PF00078">
    <property type="entry name" value="RVT_1"/>
    <property type="match status" value="1"/>
</dbReference>
<dbReference type="SUPFAM" id="SSF56672">
    <property type="entry name" value="DNA/RNA polymerases"/>
    <property type="match status" value="1"/>
</dbReference>
<dbReference type="InterPro" id="IPR043502">
    <property type="entry name" value="DNA/RNA_pol_sf"/>
</dbReference>
<evidence type="ECO:0000313" key="2">
    <source>
        <dbReference type="Proteomes" id="UP001515500"/>
    </source>
</evidence>
<dbReference type="Gene3D" id="3.10.10.10">
    <property type="entry name" value="HIV Type 1 Reverse Transcriptase, subunit A, domain 1"/>
    <property type="match status" value="1"/>
</dbReference>
<protein>
    <submittedName>
        <fullName evidence="3">Uncharacterized protein LOC120278467</fullName>
    </submittedName>
</protein>
<organism evidence="2 3">
    <name type="scientific">Dioscorea cayennensis subsp. rotundata</name>
    <name type="common">White Guinea yam</name>
    <name type="synonym">Dioscorea rotundata</name>
    <dbReference type="NCBI Taxonomy" id="55577"/>
    <lineage>
        <taxon>Eukaryota</taxon>
        <taxon>Viridiplantae</taxon>
        <taxon>Streptophyta</taxon>
        <taxon>Embryophyta</taxon>
        <taxon>Tracheophyta</taxon>
        <taxon>Spermatophyta</taxon>
        <taxon>Magnoliopsida</taxon>
        <taxon>Liliopsida</taxon>
        <taxon>Dioscoreales</taxon>
        <taxon>Dioscoreaceae</taxon>
        <taxon>Dioscorea</taxon>
    </lineage>
</organism>
<evidence type="ECO:0000259" key="1">
    <source>
        <dbReference type="Pfam" id="PF00078"/>
    </source>
</evidence>
<dbReference type="PANTHER" id="PTHR24559:SF444">
    <property type="entry name" value="REVERSE TRANSCRIPTASE DOMAIN-CONTAINING PROTEIN"/>
    <property type="match status" value="1"/>
</dbReference>